<dbReference type="InterPro" id="IPR001138">
    <property type="entry name" value="Zn2Cys6_DnaBD"/>
</dbReference>
<dbReference type="PROSITE" id="PS50048">
    <property type="entry name" value="ZN2_CY6_FUNGAL_2"/>
    <property type="match status" value="1"/>
</dbReference>
<dbReference type="GO" id="GO:0003677">
    <property type="term" value="F:DNA binding"/>
    <property type="evidence" value="ECO:0007669"/>
    <property type="project" value="UniProtKB-KW"/>
</dbReference>
<feature type="domain" description="Zn(2)-C6 fungal-type" evidence="6">
    <location>
        <begin position="137"/>
        <end position="171"/>
    </location>
</feature>
<gene>
    <name evidence="7" type="ORF">SI65_07167</name>
</gene>
<sequence length="815" mass="90468">MSRFESDAMNSREQSDMPPAPSYPSPNAAQMSQGAMQYYANRQLTTDELLSAELSRETSGPSLADGSSNGVHHGQSMVLGASNPGGPEMGRPSSPDQHQQQHMLQFTPGQQVGADPNHDLSYGDQSARRKRSKISRACDECRRKKVRCDATSESGVETCSNCRRLGVVCQFSRVPMKRGPSKGYIKELAERLHTLESQMQPAAMVHPDMQYQAMNEVPSPRPYQEFSPPMDAGPINRKRTYSVFEGLPSSFSQPQFNPRGSQNAFDTTETSTDPVLATSAPKPGNLFWPVSNEDGLPAGMDIPEVSKHPEEDMTPLDVDDGALNAYHVNIHPVFPILPHSKERLLEILHQCSREIQEVFLYSLYTVTRTDMGRVAGAFEKVASFDNAQDLLLYYTRQPALVRSTAVNLIWLQSMLLMIMDCDFRGPDNFVLKDGVPKHTLIQSAIKLGSDLAKGLGQLKNKRASDPDHDSDANITRRDWVSLIILTRWYAISVADPSVLGNHEIGGREDERVVGSVTTGVGSYSSFLVEMVTLATSDHNICQTNTGVGRLISANLAASLERLSEVQDLRGFHVPEETSSDSFLESLQNQLYWTIRLLIKRHIFVYSPYEIIYSAQELTNELHKATMQSRLSTPFDLHSLALASMTLLEATVLPEYANECWEALNKVEEILDRRTKRYTGVEEFQDVFAAPGWDNKIRIFLEWRRAKSQESQLQDPNLTKNNSHNGNNGTAAPPPVMGPNEQRSLQHLADLAVGAEGSVAANANASSPPPALPENNLNATEAQAQTQQGRMVVDFTLLTKEGYLNVFSGLIYRRQR</sequence>
<name>A0A1E3B952_ASPCR</name>
<feature type="compositionally biased region" description="Polar residues" evidence="5">
    <location>
        <begin position="57"/>
        <end position="70"/>
    </location>
</feature>
<dbReference type="PROSITE" id="PS00463">
    <property type="entry name" value="ZN2_CY6_FUNGAL_1"/>
    <property type="match status" value="1"/>
</dbReference>
<dbReference type="Pfam" id="PF00172">
    <property type="entry name" value="Zn_clus"/>
    <property type="match status" value="1"/>
</dbReference>
<evidence type="ECO:0000256" key="4">
    <source>
        <dbReference type="ARBA" id="ARBA00023242"/>
    </source>
</evidence>
<keyword evidence="1" id="KW-0805">Transcription regulation</keyword>
<dbReference type="OrthoDB" id="5426978at2759"/>
<proteinExistence type="predicted"/>
<feature type="compositionally biased region" description="Polar residues" evidence="5">
    <location>
        <begin position="30"/>
        <end position="48"/>
    </location>
</feature>
<feature type="region of interest" description="Disordered" evidence="5">
    <location>
        <begin position="1"/>
        <end position="134"/>
    </location>
</feature>
<feature type="compositionally biased region" description="Polar residues" evidence="5">
    <location>
        <begin position="250"/>
        <end position="273"/>
    </location>
</feature>
<keyword evidence="4" id="KW-0539">Nucleus</keyword>
<dbReference type="GO" id="GO:0008270">
    <property type="term" value="F:zinc ion binding"/>
    <property type="evidence" value="ECO:0007669"/>
    <property type="project" value="InterPro"/>
</dbReference>
<feature type="compositionally biased region" description="Polar residues" evidence="5">
    <location>
        <begin position="94"/>
        <end position="110"/>
    </location>
</feature>
<evidence type="ECO:0000259" key="6">
    <source>
        <dbReference type="PROSITE" id="PS50048"/>
    </source>
</evidence>
<dbReference type="CDD" id="cd00067">
    <property type="entry name" value="GAL4"/>
    <property type="match status" value="1"/>
</dbReference>
<feature type="region of interest" description="Disordered" evidence="5">
    <location>
        <begin position="709"/>
        <end position="740"/>
    </location>
</feature>
<dbReference type="Proteomes" id="UP000094569">
    <property type="component" value="Unassembled WGS sequence"/>
</dbReference>
<feature type="compositionally biased region" description="Polar residues" evidence="5">
    <location>
        <begin position="709"/>
        <end position="729"/>
    </location>
</feature>
<evidence type="ECO:0000256" key="3">
    <source>
        <dbReference type="ARBA" id="ARBA00023163"/>
    </source>
</evidence>
<keyword evidence="8" id="KW-1185">Reference proteome</keyword>
<dbReference type="STRING" id="573508.A0A1E3B952"/>
<accession>A0A1E3B952</accession>
<dbReference type="VEuPathDB" id="FungiDB:SI65_07167"/>
<comment type="caution">
    <text evidence="7">The sequence shown here is derived from an EMBL/GenBank/DDBJ whole genome shotgun (WGS) entry which is preliminary data.</text>
</comment>
<evidence type="ECO:0000256" key="2">
    <source>
        <dbReference type="ARBA" id="ARBA00023125"/>
    </source>
</evidence>
<dbReference type="PANTHER" id="PTHR46910">
    <property type="entry name" value="TRANSCRIPTION FACTOR PDR1"/>
    <property type="match status" value="1"/>
</dbReference>
<dbReference type="CDD" id="cd12148">
    <property type="entry name" value="fungal_TF_MHR"/>
    <property type="match status" value="1"/>
</dbReference>
<dbReference type="AlphaFoldDB" id="A0A1E3B952"/>
<evidence type="ECO:0000313" key="7">
    <source>
        <dbReference type="EMBL" id="ODM17492.1"/>
    </source>
</evidence>
<dbReference type="SUPFAM" id="SSF57701">
    <property type="entry name" value="Zn2/Cys6 DNA-binding domain"/>
    <property type="match status" value="1"/>
</dbReference>
<dbReference type="EMBL" id="JXNT01000008">
    <property type="protein sequence ID" value="ODM17492.1"/>
    <property type="molecule type" value="Genomic_DNA"/>
</dbReference>
<feature type="region of interest" description="Disordered" evidence="5">
    <location>
        <begin position="250"/>
        <end position="287"/>
    </location>
</feature>
<evidence type="ECO:0000313" key="8">
    <source>
        <dbReference type="Proteomes" id="UP000094569"/>
    </source>
</evidence>
<keyword evidence="2" id="KW-0238">DNA-binding</keyword>
<dbReference type="Gene3D" id="4.10.240.10">
    <property type="entry name" value="Zn(2)-C6 fungal-type DNA-binding domain"/>
    <property type="match status" value="1"/>
</dbReference>
<evidence type="ECO:0000256" key="1">
    <source>
        <dbReference type="ARBA" id="ARBA00023015"/>
    </source>
</evidence>
<dbReference type="InterPro" id="IPR050987">
    <property type="entry name" value="AtrR-like"/>
</dbReference>
<dbReference type="GO" id="GO:0000981">
    <property type="term" value="F:DNA-binding transcription factor activity, RNA polymerase II-specific"/>
    <property type="evidence" value="ECO:0007669"/>
    <property type="project" value="InterPro"/>
</dbReference>
<evidence type="ECO:0000256" key="5">
    <source>
        <dbReference type="SAM" id="MobiDB-lite"/>
    </source>
</evidence>
<organism evidence="7 8">
    <name type="scientific">Aspergillus cristatus</name>
    <name type="common">Chinese Fuzhuan brick tea-fermentation fungus</name>
    <name type="synonym">Eurotium cristatum</name>
    <dbReference type="NCBI Taxonomy" id="573508"/>
    <lineage>
        <taxon>Eukaryota</taxon>
        <taxon>Fungi</taxon>
        <taxon>Dikarya</taxon>
        <taxon>Ascomycota</taxon>
        <taxon>Pezizomycotina</taxon>
        <taxon>Eurotiomycetes</taxon>
        <taxon>Eurotiomycetidae</taxon>
        <taxon>Eurotiales</taxon>
        <taxon>Aspergillaceae</taxon>
        <taxon>Aspergillus</taxon>
        <taxon>Aspergillus subgen. Aspergillus</taxon>
    </lineage>
</organism>
<protein>
    <recommendedName>
        <fullName evidence="6">Zn(2)-C6 fungal-type domain-containing protein</fullName>
    </recommendedName>
</protein>
<keyword evidence="3" id="KW-0804">Transcription</keyword>
<dbReference type="SMART" id="SM00066">
    <property type="entry name" value="GAL4"/>
    <property type="match status" value="1"/>
</dbReference>
<dbReference type="PANTHER" id="PTHR46910:SF40">
    <property type="entry name" value="ZN(II)2CYS6 TRANSCRIPTION FACTOR (EUROFUNG)"/>
    <property type="match status" value="1"/>
</dbReference>
<dbReference type="InterPro" id="IPR036864">
    <property type="entry name" value="Zn2-C6_fun-type_DNA-bd_sf"/>
</dbReference>
<reference evidence="7 8" key="1">
    <citation type="journal article" date="2016" name="BMC Genomics">
        <title>Comparative genomic and transcriptomic analyses of the Fuzhuan brick tea-fermentation fungus Aspergillus cristatus.</title>
        <authorList>
            <person name="Ge Y."/>
            <person name="Wang Y."/>
            <person name="Liu Y."/>
            <person name="Tan Y."/>
            <person name="Ren X."/>
            <person name="Zhang X."/>
            <person name="Hyde K.D."/>
            <person name="Liu Y."/>
            <person name="Liu Z."/>
        </authorList>
    </citation>
    <scope>NUCLEOTIDE SEQUENCE [LARGE SCALE GENOMIC DNA]</scope>
    <source>
        <strain evidence="7 8">GZAAS20.1005</strain>
    </source>
</reference>